<keyword evidence="3" id="KW-1185">Reference proteome</keyword>
<reference evidence="2 3" key="1">
    <citation type="journal article" date="2024" name="Chem. Sci.">
        <title>Discovery of megapolipeptins by genome mining of a Burkholderiales bacteria collection.</title>
        <authorList>
            <person name="Paulo B.S."/>
            <person name="Recchia M.J.J."/>
            <person name="Lee S."/>
            <person name="Fergusson C.H."/>
            <person name="Romanowski S.B."/>
            <person name="Hernandez A."/>
            <person name="Krull N."/>
            <person name="Liu D.Y."/>
            <person name="Cavanagh H."/>
            <person name="Bos A."/>
            <person name="Gray C.A."/>
            <person name="Murphy B.T."/>
            <person name="Linington R.G."/>
            <person name="Eustaquio A.S."/>
        </authorList>
    </citation>
    <scope>NUCLEOTIDE SEQUENCE [LARGE SCALE GENOMIC DNA]</scope>
    <source>
        <strain evidence="2 3">RL21-008-BIB-B</strain>
    </source>
</reference>
<dbReference type="SMART" id="SM00460">
    <property type="entry name" value="TGc"/>
    <property type="match status" value="1"/>
</dbReference>
<name>A0ABW8Z8C1_9BURK</name>
<proteinExistence type="predicted"/>
<evidence type="ECO:0000313" key="3">
    <source>
        <dbReference type="Proteomes" id="UP001629214"/>
    </source>
</evidence>
<dbReference type="PANTHER" id="PTHR33490">
    <property type="entry name" value="BLR5614 PROTEIN-RELATED"/>
    <property type="match status" value="1"/>
</dbReference>
<feature type="domain" description="Transglutaminase-like" evidence="1">
    <location>
        <begin position="184"/>
        <end position="259"/>
    </location>
</feature>
<gene>
    <name evidence="2" type="ORF">PQR63_13145</name>
</gene>
<evidence type="ECO:0000259" key="1">
    <source>
        <dbReference type="SMART" id="SM00460"/>
    </source>
</evidence>
<dbReference type="Pfam" id="PF01841">
    <property type="entry name" value="Transglut_core"/>
    <property type="match status" value="1"/>
</dbReference>
<organism evidence="2 3">
    <name type="scientific">Herbaspirillum rhizosphaerae</name>
    <dbReference type="NCBI Taxonomy" id="346179"/>
    <lineage>
        <taxon>Bacteria</taxon>
        <taxon>Pseudomonadati</taxon>
        <taxon>Pseudomonadota</taxon>
        <taxon>Betaproteobacteria</taxon>
        <taxon>Burkholderiales</taxon>
        <taxon>Oxalobacteraceae</taxon>
        <taxon>Herbaspirillum</taxon>
    </lineage>
</organism>
<comment type="caution">
    <text evidence="2">The sequence shown here is derived from an EMBL/GenBank/DDBJ whole genome shotgun (WGS) entry which is preliminary data.</text>
</comment>
<dbReference type="Gene3D" id="3.10.620.30">
    <property type="match status" value="1"/>
</dbReference>
<sequence length="313" mass="34883">MSKSNATYHIIHETNYKYAVPVRLSHQVLRLTPRSLPWQTCTSHFINILPGPTNLINLYTDSFGNALQSFSLDQDHTSLEVYAESRVEISPRLLPASTPPWEEVAETLSYRAGHSLPPDMLEASRFMFESSHVRIKREFARYAMECFTPGLPLLAGVDRLMKRIFNEFTFDPEATTVSTPVTEVFINQRGVCQDFAHFMLSCLRSLGLSARYVSGYLLTQPPPGQPRLIGADASHAWVSVYCPGADGQPGTWIDADPTNGVFPDISHITLGWGRDFMDISPLRGVLIGGGQQTMDVAVTVMPAEERPDFLFSV</sequence>
<protein>
    <submittedName>
        <fullName evidence="2">Transglutaminase family protein</fullName>
    </submittedName>
</protein>
<dbReference type="Proteomes" id="UP001629214">
    <property type="component" value="Unassembled WGS sequence"/>
</dbReference>
<dbReference type="EMBL" id="JAQQFR010000008">
    <property type="protein sequence ID" value="MFL9879337.1"/>
    <property type="molecule type" value="Genomic_DNA"/>
</dbReference>
<dbReference type="Pfam" id="PF08379">
    <property type="entry name" value="Bact_transglu_N"/>
    <property type="match status" value="1"/>
</dbReference>
<dbReference type="RefSeq" id="WP_408168349.1">
    <property type="nucleotide sequence ID" value="NZ_JAQQFR010000008.1"/>
</dbReference>
<dbReference type="InterPro" id="IPR013589">
    <property type="entry name" value="Bac_transglu_N"/>
</dbReference>
<dbReference type="SUPFAM" id="SSF54001">
    <property type="entry name" value="Cysteine proteinases"/>
    <property type="match status" value="1"/>
</dbReference>
<evidence type="ECO:0000313" key="2">
    <source>
        <dbReference type="EMBL" id="MFL9879337.1"/>
    </source>
</evidence>
<accession>A0ABW8Z8C1</accession>
<dbReference type="PANTHER" id="PTHR33490:SF7">
    <property type="entry name" value="BLR2979 PROTEIN"/>
    <property type="match status" value="1"/>
</dbReference>
<dbReference type="InterPro" id="IPR038765">
    <property type="entry name" value="Papain-like_cys_pep_sf"/>
</dbReference>
<dbReference type="InterPro" id="IPR002931">
    <property type="entry name" value="Transglutaminase-like"/>
</dbReference>